<dbReference type="PANTHER" id="PTHR12110:SF21">
    <property type="entry name" value="XYLOSE ISOMERASE-LIKE TIM BARREL DOMAIN-CONTAINING PROTEIN"/>
    <property type="match status" value="1"/>
</dbReference>
<sequence length="263" mass="29808">MTRIGAALDLRFGKDTLQFLDFLYSNGFDHIEVRKDNDYVYGPVDSALLGRVLSEYDFTISYHAPSREFNLASVNERVRASCVAQVIRIGEYLQEVGSKAWVNIHAGHIPEQYHKRVTAKAKENMKASLDEIAAAYVGLDTRLLVENDSFEKHITKFGLRPKEIQDILNRHPGFGMTFDIGHAHHSGIPPEWFIERMGRKIEVVHLHDNNGVYDEHLAPGRGSVDFEGILCQLDFCSTYVLEMKTLPDVIAGREFIESLGLMK</sequence>
<organism evidence="2">
    <name type="scientific">Candidatus Methanogaster sp. ANME-2c ERB4</name>
    <dbReference type="NCBI Taxonomy" id="2759911"/>
    <lineage>
        <taxon>Archaea</taxon>
        <taxon>Methanobacteriati</taxon>
        <taxon>Methanobacteriota</taxon>
        <taxon>Stenosarchaea group</taxon>
        <taxon>Methanomicrobia</taxon>
        <taxon>Methanosarcinales</taxon>
        <taxon>ANME-2 cluster</taxon>
        <taxon>Candidatus Methanogasteraceae</taxon>
        <taxon>Candidatus Methanogaster</taxon>
    </lineage>
</organism>
<evidence type="ECO:0000313" key="4">
    <source>
        <dbReference type="EMBL" id="QNO45226.1"/>
    </source>
</evidence>
<dbReference type="EMBL" id="MT631079">
    <property type="protein sequence ID" value="QNO45226.1"/>
    <property type="molecule type" value="Genomic_DNA"/>
</dbReference>
<dbReference type="EMBL" id="MT630989">
    <property type="protein sequence ID" value="QNO44602.1"/>
    <property type="molecule type" value="Genomic_DNA"/>
</dbReference>
<dbReference type="EMBL" id="MT630974">
    <property type="protein sequence ID" value="QNO44494.1"/>
    <property type="molecule type" value="Genomic_DNA"/>
</dbReference>
<protein>
    <recommendedName>
        <fullName evidence="1">Xylose isomerase-like TIM barrel domain-containing protein</fullName>
    </recommendedName>
</protein>
<dbReference type="PANTHER" id="PTHR12110">
    <property type="entry name" value="HYDROXYPYRUVATE ISOMERASE"/>
    <property type="match status" value="1"/>
</dbReference>
<proteinExistence type="predicted"/>
<dbReference type="Gene3D" id="3.20.20.150">
    <property type="entry name" value="Divalent-metal-dependent TIM barrel enzymes"/>
    <property type="match status" value="1"/>
</dbReference>
<reference evidence="2" key="1">
    <citation type="submission" date="2020-06" db="EMBL/GenBank/DDBJ databases">
        <title>Unique genomic features of the anaerobic methanotrophic archaea.</title>
        <authorList>
            <person name="Chadwick G.L."/>
            <person name="Skennerton C.T."/>
            <person name="Laso-Perez R."/>
            <person name="Leu A.O."/>
            <person name="Speth D.R."/>
            <person name="Yu H."/>
            <person name="Morgan-Lang C."/>
            <person name="Hatzenpichler R."/>
            <person name="Goudeau D."/>
            <person name="Malmstrom R."/>
            <person name="Brazelton W.J."/>
            <person name="Woyke T."/>
            <person name="Hallam S.J."/>
            <person name="Tyson G.W."/>
            <person name="Wegener G."/>
            <person name="Boetius A."/>
            <person name="Orphan V."/>
        </authorList>
    </citation>
    <scope>NUCLEOTIDE SEQUENCE</scope>
</reference>
<feature type="domain" description="Xylose isomerase-like TIM barrel" evidence="1">
    <location>
        <begin position="21"/>
        <end position="255"/>
    </location>
</feature>
<evidence type="ECO:0000259" key="1">
    <source>
        <dbReference type="Pfam" id="PF01261"/>
    </source>
</evidence>
<evidence type="ECO:0000313" key="2">
    <source>
        <dbReference type="EMBL" id="QNO44494.1"/>
    </source>
</evidence>
<gene>
    <name evidence="2" type="ORF">ELEJOALA_00041</name>
    <name evidence="3" type="ORF">JBICLBBK_00005</name>
    <name evidence="4" type="ORF">KDMJNAGO_00041</name>
</gene>
<evidence type="ECO:0000313" key="3">
    <source>
        <dbReference type="EMBL" id="QNO44602.1"/>
    </source>
</evidence>
<name>A0A7G9Y910_9EURY</name>
<dbReference type="InterPro" id="IPR013022">
    <property type="entry name" value="Xyl_isomerase-like_TIM-brl"/>
</dbReference>
<dbReference type="AlphaFoldDB" id="A0A7G9Y910"/>
<dbReference type="Pfam" id="PF01261">
    <property type="entry name" value="AP_endonuc_2"/>
    <property type="match status" value="1"/>
</dbReference>
<accession>A0A7G9Y910</accession>
<dbReference type="SUPFAM" id="SSF51658">
    <property type="entry name" value="Xylose isomerase-like"/>
    <property type="match status" value="1"/>
</dbReference>
<dbReference type="InterPro" id="IPR036237">
    <property type="entry name" value="Xyl_isomerase-like_sf"/>
</dbReference>
<dbReference type="InterPro" id="IPR050312">
    <property type="entry name" value="IolE/XylAMocC-like"/>
</dbReference>